<dbReference type="PROSITE" id="PS50297">
    <property type="entry name" value="ANK_REP_REGION"/>
    <property type="match status" value="1"/>
</dbReference>
<dbReference type="EMBL" id="JANBPU010000002">
    <property type="protein sequence ID" value="KAJ1921883.1"/>
    <property type="molecule type" value="Genomic_DNA"/>
</dbReference>
<evidence type="ECO:0000313" key="5">
    <source>
        <dbReference type="EMBL" id="KAJ1921883.1"/>
    </source>
</evidence>
<keyword evidence="1" id="KW-0677">Repeat</keyword>
<dbReference type="PANTHER" id="PTHR24171:SF9">
    <property type="entry name" value="ANKYRIN REPEAT DOMAIN-CONTAINING PROTEIN 39"/>
    <property type="match status" value="1"/>
</dbReference>
<evidence type="ECO:0000256" key="4">
    <source>
        <dbReference type="SAM" id="MobiDB-lite"/>
    </source>
</evidence>
<dbReference type="OrthoDB" id="19174at2759"/>
<gene>
    <name evidence="5" type="ORF">H4219_000229</name>
</gene>
<dbReference type="PANTHER" id="PTHR24171">
    <property type="entry name" value="ANKYRIN REPEAT DOMAIN-CONTAINING PROTEIN 39-RELATED"/>
    <property type="match status" value="1"/>
</dbReference>
<sequence length="211" mass="23409">MAKENTEVDNKIWEAASDGDLELVKRIVDANPKLANAMDEYGYTPLHAAASWKWPAILTYLIGKGGDPKIADPDGDTPLHVCEDIECAKILLENGADGLAKNNDGKDPIVTTLELECPDVAKYIADYMGVPVPRVEERNASDDDADFEELANQMMERLKTENGDDIDEDALRDVIMKEILQSLKMTVKDDVDDEDAKNEENSLPKNEKEKS</sequence>
<comment type="caution">
    <text evidence="5">The sequence shown here is derived from an EMBL/GenBank/DDBJ whole genome shotgun (WGS) entry which is preliminary data.</text>
</comment>
<dbReference type="Gene3D" id="1.25.40.20">
    <property type="entry name" value="Ankyrin repeat-containing domain"/>
    <property type="match status" value="1"/>
</dbReference>
<feature type="compositionally biased region" description="Basic and acidic residues" evidence="4">
    <location>
        <begin position="198"/>
        <end position="211"/>
    </location>
</feature>
<evidence type="ECO:0000313" key="6">
    <source>
        <dbReference type="Proteomes" id="UP001150538"/>
    </source>
</evidence>
<evidence type="ECO:0000256" key="1">
    <source>
        <dbReference type="ARBA" id="ARBA00022737"/>
    </source>
</evidence>
<dbReference type="SMART" id="SM00248">
    <property type="entry name" value="ANK"/>
    <property type="match status" value="3"/>
</dbReference>
<dbReference type="InterPro" id="IPR002110">
    <property type="entry name" value="Ankyrin_rpt"/>
</dbReference>
<reference evidence="5" key="1">
    <citation type="submission" date="2022-07" db="EMBL/GenBank/DDBJ databases">
        <title>Phylogenomic reconstructions and comparative analyses of Kickxellomycotina fungi.</title>
        <authorList>
            <person name="Reynolds N.K."/>
            <person name="Stajich J.E."/>
            <person name="Barry K."/>
            <person name="Grigoriev I.V."/>
            <person name="Crous P."/>
            <person name="Smith M.E."/>
        </authorList>
    </citation>
    <scope>NUCLEOTIDE SEQUENCE</scope>
    <source>
        <strain evidence="5">NBRC 100468</strain>
    </source>
</reference>
<keyword evidence="2 3" id="KW-0040">ANK repeat</keyword>
<dbReference type="PROSITE" id="PS50088">
    <property type="entry name" value="ANK_REPEAT"/>
    <property type="match status" value="1"/>
</dbReference>
<dbReference type="AlphaFoldDB" id="A0A9W8AC38"/>
<protein>
    <submittedName>
        <fullName evidence="5">Uncharacterized protein</fullName>
    </submittedName>
</protein>
<proteinExistence type="predicted"/>
<accession>A0A9W8AC38</accession>
<organism evidence="5 6">
    <name type="scientific">Mycoemilia scoparia</name>
    <dbReference type="NCBI Taxonomy" id="417184"/>
    <lineage>
        <taxon>Eukaryota</taxon>
        <taxon>Fungi</taxon>
        <taxon>Fungi incertae sedis</taxon>
        <taxon>Zoopagomycota</taxon>
        <taxon>Kickxellomycotina</taxon>
        <taxon>Kickxellomycetes</taxon>
        <taxon>Kickxellales</taxon>
        <taxon>Kickxellaceae</taxon>
        <taxon>Mycoemilia</taxon>
    </lineage>
</organism>
<name>A0A9W8AC38_9FUNG</name>
<feature type="region of interest" description="Disordered" evidence="4">
    <location>
        <begin position="186"/>
        <end position="211"/>
    </location>
</feature>
<dbReference type="SUPFAM" id="SSF48403">
    <property type="entry name" value="Ankyrin repeat"/>
    <property type="match status" value="1"/>
</dbReference>
<evidence type="ECO:0000256" key="3">
    <source>
        <dbReference type="PROSITE-ProRule" id="PRU00023"/>
    </source>
</evidence>
<evidence type="ECO:0000256" key="2">
    <source>
        <dbReference type="ARBA" id="ARBA00023043"/>
    </source>
</evidence>
<dbReference type="InterPro" id="IPR036770">
    <property type="entry name" value="Ankyrin_rpt-contain_sf"/>
</dbReference>
<dbReference type="Proteomes" id="UP001150538">
    <property type="component" value="Unassembled WGS sequence"/>
</dbReference>
<keyword evidence="6" id="KW-1185">Reference proteome</keyword>
<feature type="repeat" description="ANK" evidence="3">
    <location>
        <begin position="41"/>
        <end position="73"/>
    </location>
</feature>
<dbReference type="Pfam" id="PF12796">
    <property type="entry name" value="Ank_2"/>
    <property type="match status" value="1"/>
</dbReference>